<organism evidence="3 4">
    <name type="scientific">Cymbomonas tetramitiformis</name>
    <dbReference type="NCBI Taxonomy" id="36881"/>
    <lineage>
        <taxon>Eukaryota</taxon>
        <taxon>Viridiplantae</taxon>
        <taxon>Chlorophyta</taxon>
        <taxon>Pyramimonadophyceae</taxon>
        <taxon>Pyramimonadales</taxon>
        <taxon>Pyramimonadaceae</taxon>
        <taxon>Cymbomonas</taxon>
    </lineage>
</organism>
<feature type="compositionally biased region" description="Low complexity" evidence="1">
    <location>
        <begin position="400"/>
        <end position="412"/>
    </location>
</feature>
<dbReference type="InterPro" id="IPR051412">
    <property type="entry name" value="Formin_Homology_Diaphanous_sf"/>
</dbReference>
<name>A0AAE0C0F1_9CHLO</name>
<feature type="region of interest" description="Disordered" evidence="1">
    <location>
        <begin position="66"/>
        <end position="95"/>
    </location>
</feature>
<feature type="compositionally biased region" description="Pro residues" evidence="1">
    <location>
        <begin position="382"/>
        <end position="399"/>
    </location>
</feature>
<dbReference type="PANTHER" id="PTHR45691:SF6">
    <property type="entry name" value="PROTEIN DIAPHANOUS"/>
    <property type="match status" value="1"/>
</dbReference>
<dbReference type="Proteomes" id="UP001190700">
    <property type="component" value="Unassembled WGS sequence"/>
</dbReference>
<dbReference type="Pfam" id="PF16403">
    <property type="entry name" value="Bact_surface_Ig-like"/>
    <property type="match status" value="1"/>
</dbReference>
<proteinExistence type="predicted"/>
<dbReference type="GO" id="GO:0005884">
    <property type="term" value="C:actin filament"/>
    <property type="evidence" value="ECO:0007669"/>
    <property type="project" value="TreeGrafter"/>
</dbReference>
<evidence type="ECO:0000259" key="2">
    <source>
        <dbReference type="Pfam" id="PF16403"/>
    </source>
</evidence>
<feature type="region of interest" description="Disordered" evidence="1">
    <location>
        <begin position="366"/>
        <end position="423"/>
    </location>
</feature>
<keyword evidence="4" id="KW-1185">Reference proteome</keyword>
<evidence type="ECO:0000313" key="4">
    <source>
        <dbReference type="Proteomes" id="UP001190700"/>
    </source>
</evidence>
<dbReference type="InterPro" id="IPR013783">
    <property type="entry name" value="Ig-like_fold"/>
</dbReference>
<feature type="compositionally biased region" description="Pro residues" evidence="1">
    <location>
        <begin position="80"/>
        <end position="92"/>
    </location>
</feature>
<evidence type="ECO:0000256" key="1">
    <source>
        <dbReference type="SAM" id="MobiDB-lite"/>
    </source>
</evidence>
<protein>
    <recommendedName>
        <fullName evidence="2">Pesticidal crystal protein Cry22Aa Ig-like domain-containing protein</fullName>
    </recommendedName>
</protein>
<sequence>MRLTFTNTSVETITAYTSSGPSSLTWTFAGSDVCVDSDCIVDMCGFVVGTYEPPLRLPTAPFTATSSLPASTPKPTASLSPPPASFPPPPHPTTSLSATLAALPPAISPSTTTVLPTPPPPPTALTSSTTLPAAAICPHRVPPSPPPGTVTVEYVTSLATFSGLDLTSLSNLTFSAEFNASFSSQMAAAAGVASADVILSSIAAGSVTVTSSVYFPSTTTSTPSAFSTTLLSDTASVFAAFGDSYGTISVSLLSSGTASASRPSSPPPPIVSLSGDATATIYGTGNTSTTCFIVAAPPGVKAINVSTISGPSSEAWLFNGTELCDPAQCQLKLCGFSLGIYVLQGVITFVDVDASTSTVIATVEVYDPPPPPSPATTFAATAPPPPPLPPPPLPSPAKPLPTTSTSSSSTSPSPNPAPPSWPGADYVELLQRDVYTDAGAWAFDEFSTRYVAVTTVGLEQVQSCLAEGCITDPETPFLVIYSATDASGNAAESVTRRVAVLAFCAVPSYLCADAGAGRTCAACELAEEGSDAGAPMSCACELFFSADLVTPEPVNVEVYTPPVDTDPPVLTLLGDGQRAVTKESGVAVMIHTLTEGSAWADPGVTVSDNVDGDTTAEARVMSFGVAAMDTTAAREDPYVVTYTVADAAGNSAEVHRWIYVINECVGAGEDGDDKWECQEGTEGDDFTSDSMEAAHPTLTLRGPASVQIVQGSVYMTCP</sequence>
<feature type="domain" description="Pesticidal crystal protein Cry22Aa Ig-like" evidence="2">
    <location>
        <begin position="592"/>
        <end position="660"/>
    </location>
</feature>
<dbReference type="PANTHER" id="PTHR45691">
    <property type="entry name" value="PROTEIN DIAPHANOUS"/>
    <property type="match status" value="1"/>
</dbReference>
<reference evidence="3 4" key="1">
    <citation type="journal article" date="2015" name="Genome Biol. Evol.">
        <title>Comparative Genomics of a Bacterivorous Green Alga Reveals Evolutionary Causalities and Consequences of Phago-Mixotrophic Mode of Nutrition.</title>
        <authorList>
            <person name="Burns J.A."/>
            <person name="Paasch A."/>
            <person name="Narechania A."/>
            <person name="Kim E."/>
        </authorList>
    </citation>
    <scope>NUCLEOTIDE SEQUENCE [LARGE SCALE GENOMIC DNA]</scope>
    <source>
        <strain evidence="3 4">PLY_AMNH</strain>
    </source>
</reference>
<comment type="caution">
    <text evidence="3">The sequence shown here is derived from an EMBL/GenBank/DDBJ whole genome shotgun (WGS) entry which is preliminary data.</text>
</comment>
<feature type="compositionally biased region" description="Low complexity" evidence="1">
    <location>
        <begin position="69"/>
        <end position="79"/>
    </location>
</feature>
<dbReference type="EMBL" id="LGRX02030598">
    <property type="protein sequence ID" value="KAK3245489.1"/>
    <property type="molecule type" value="Genomic_DNA"/>
</dbReference>
<dbReference type="InterPro" id="IPR032179">
    <property type="entry name" value="Cry22Aa_Ig-like"/>
</dbReference>
<accession>A0AAE0C0F1</accession>
<evidence type="ECO:0000313" key="3">
    <source>
        <dbReference type="EMBL" id="KAK3245489.1"/>
    </source>
</evidence>
<gene>
    <name evidence="3" type="ORF">CYMTET_44943</name>
</gene>
<dbReference type="PRINTS" id="PR01217">
    <property type="entry name" value="PRICHEXTENSN"/>
</dbReference>
<dbReference type="Gene3D" id="2.60.40.10">
    <property type="entry name" value="Immunoglobulins"/>
    <property type="match status" value="1"/>
</dbReference>
<dbReference type="GO" id="GO:0030041">
    <property type="term" value="P:actin filament polymerization"/>
    <property type="evidence" value="ECO:0007669"/>
    <property type="project" value="TreeGrafter"/>
</dbReference>
<dbReference type="AlphaFoldDB" id="A0AAE0C0F1"/>